<dbReference type="InterPro" id="IPR029063">
    <property type="entry name" value="SAM-dependent_MTases_sf"/>
</dbReference>
<organism evidence="1 2">
    <name type="scientific">Carboxylicivirga sediminis</name>
    <dbReference type="NCBI Taxonomy" id="2006564"/>
    <lineage>
        <taxon>Bacteria</taxon>
        <taxon>Pseudomonadati</taxon>
        <taxon>Bacteroidota</taxon>
        <taxon>Bacteroidia</taxon>
        <taxon>Marinilabiliales</taxon>
        <taxon>Marinilabiliaceae</taxon>
        <taxon>Carboxylicivirga</taxon>
    </lineage>
</organism>
<comment type="caution">
    <text evidence="1">The sequence shown here is derived from an EMBL/GenBank/DDBJ whole genome shotgun (WGS) entry which is preliminary data.</text>
</comment>
<reference evidence="1" key="2">
    <citation type="submission" date="2021-04" db="EMBL/GenBank/DDBJ databases">
        <authorList>
            <person name="Zhang T."/>
            <person name="Zhang Y."/>
            <person name="Lu D."/>
            <person name="Zuo D."/>
            <person name="Du Z."/>
        </authorList>
    </citation>
    <scope>NUCLEOTIDE SEQUENCE</scope>
    <source>
        <strain evidence="1">JR1</strain>
    </source>
</reference>
<evidence type="ECO:0008006" key="3">
    <source>
        <dbReference type="Google" id="ProtNLM"/>
    </source>
</evidence>
<dbReference type="RefSeq" id="WP_212191874.1">
    <property type="nucleotide sequence ID" value="NZ_JAGTAR010000023.1"/>
</dbReference>
<evidence type="ECO:0000313" key="2">
    <source>
        <dbReference type="Proteomes" id="UP000679220"/>
    </source>
</evidence>
<dbReference type="AlphaFoldDB" id="A0A941F4V1"/>
<keyword evidence="2" id="KW-1185">Reference proteome</keyword>
<dbReference type="Proteomes" id="UP000679220">
    <property type="component" value="Unassembled WGS sequence"/>
</dbReference>
<protein>
    <recommendedName>
        <fullName evidence="3">Methyltransferase</fullName>
    </recommendedName>
</protein>
<proteinExistence type="predicted"/>
<dbReference type="EMBL" id="JAGTAR010000023">
    <property type="protein sequence ID" value="MBR8536846.1"/>
    <property type="molecule type" value="Genomic_DNA"/>
</dbReference>
<name>A0A941F4V1_9BACT</name>
<gene>
    <name evidence="1" type="ORF">KDU71_14825</name>
</gene>
<reference evidence="1" key="1">
    <citation type="journal article" date="2018" name="Int. J. Syst. Evol. Microbiol.">
        <title>Carboxylicivirga sediminis sp. nov., isolated from coastal sediment.</title>
        <authorList>
            <person name="Wang F.Q."/>
            <person name="Ren L.H."/>
            <person name="Zou R.J."/>
            <person name="Sun Y.Z."/>
            <person name="Liu X.J."/>
            <person name="Jiang F."/>
            <person name="Liu L.J."/>
        </authorList>
    </citation>
    <scope>NUCLEOTIDE SEQUENCE</scope>
    <source>
        <strain evidence="1">JR1</strain>
    </source>
</reference>
<evidence type="ECO:0000313" key="1">
    <source>
        <dbReference type="EMBL" id="MBR8536846.1"/>
    </source>
</evidence>
<accession>A0A941F4V1</accession>
<sequence>MMIHRIEDRFRLTEQFLHKTLGNASCEILDIGARNRMSEYLLSKGFKVESTHEGIDFDMLNDELKTYEQKEVTTAFEVLEHLFDPMNFLNKIPTDKLILTVPLQLWFSKPYMHVPIKDGGHVAYGHFHEFVIEQLHMVLDKTGWKIIYDEKWKSAPRVPLGIRPMLRYFYPSVYAVYCEKTEPYQTGNYKITKPA</sequence>
<dbReference type="Gene3D" id="3.40.50.150">
    <property type="entry name" value="Vaccinia Virus protein VP39"/>
    <property type="match status" value="1"/>
</dbReference>